<dbReference type="RefSeq" id="WP_173920749.1">
    <property type="nucleotide sequence ID" value="NZ_CADCXY010000004.1"/>
</dbReference>
<dbReference type="EMBL" id="CADCXY010000004">
    <property type="protein sequence ID" value="CAB0151379.1"/>
    <property type="molecule type" value="Genomic_DNA"/>
</dbReference>
<dbReference type="Proteomes" id="UP000481517">
    <property type="component" value="Unassembled WGS sequence"/>
</dbReference>
<proteinExistence type="predicted"/>
<gene>
    <name evidence="1" type="ORF">PSI9734_01767</name>
</gene>
<accession>A0A6S6WMT4</accession>
<organism evidence="1 2">
    <name type="scientific">Pseudidiomarina piscicola</name>
    <dbReference type="NCBI Taxonomy" id="2614830"/>
    <lineage>
        <taxon>Bacteria</taxon>
        <taxon>Pseudomonadati</taxon>
        <taxon>Pseudomonadota</taxon>
        <taxon>Gammaproteobacteria</taxon>
        <taxon>Alteromonadales</taxon>
        <taxon>Idiomarinaceae</taxon>
        <taxon>Pseudidiomarina</taxon>
    </lineage>
</organism>
<evidence type="ECO:0000313" key="2">
    <source>
        <dbReference type="Proteomes" id="UP000481517"/>
    </source>
</evidence>
<keyword evidence="2" id="KW-1185">Reference proteome</keyword>
<protein>
    <submittedName>
        <fullName evidence="1">Uncharacterized protein</fullName>
    </submittedName>
</protein>
<reference evidence="1 2" key="1">
    <citation type="submission" date="2020-02" db="EMBL/GenBank/DDBJ databases">
        <authorList>
            <person name="Rodrigo-Torres L."/>
            <person name="Arahal R. D."/>
            <person name="Lucena T."/>
        </authorList>
    </citation>
    <scope>NUCLEOTIDE SEQUENCE [LARGE SCALE GENOMIC DNA]</scope>
    <source>
        <strain evidence="1 2">CECT 9734</strain>
    </source>
</reference>
<dbReference type="AlphaFoldDB" id="A0A6S6WMT4"/>
<name>A0A6S6WMT4_9GAMM</name>
<evidence type="ECO:0000313" key="1">
    <source>
        <dbReference type="EMBL" id="CAB0151379.1"/>
    </source>
</evidence>
<sequence length="61" mass="7263">MSYGYEPKVWKEKARQHWQEFQPTLFNELSASNQLEDALHYAVEQTWAEMQSLMSEGFQAH</sequence>